<dbReference type="InterPro" id="IPR055015">
    <property type="entry name" value="GCX_COOH"/>
</dbReference>
<dbReference type="STRING" id="684065.SAMN05421738_1172"/>
<name>A0A1I5AH13_9FLAO</name>
<feature type="domain" description="Secretion system C-terminal sorting" evidence="3">
    <location>
        <begin position="485"/>
        <end position="554"/>
    </location>
</feature>
<evidence type="ECO:0000313" key="4">
    <source>
        <dbReference type="EMBL" id="SFN61764.1"/>
    </source>
</evidence>
<reference evidence="5" key="1">
    <citation type="submission" date="2016-10" db="EMBL/GenBank/DDBJ databases">
        <authorList>
            <person name="Varghese N."/>
            <person name="Submissions S."/>
        </authorList>
    </citation>
    <scope>NUCLEOTIDE SEQUENCE [LARGE SCALE GENOMIC DNA]</scope>
    <source>
        <strain evidence="5">XJ109</strain>
    </source>
</reference>
<evidence type="ECO:0000256" key="2">
    <source>
        <dbReference type="SAM" id="SignalP"/>
    </source>
</evidence>
<gene>
    <name evidence="4" type="ORF">SAMN05421738_1172</name>
</gene>
<organism evidence="4 5">
    <name type="scientific">Algoriella xinjiangensis</name>
    <dbReference type="NCBI Taxonomy" id="684065"/>
    <lineage>
        <taxon>Bacteria</taxon>
        <taxon>Pseudomonadati</taxon>
        <taxon>Bacteroidota</taxon>
        <taxon>Flavobacteriia</taxon>
        <taxon>Flavobacteriales</taxon>
        <taxon>Weeksellaceae</taxon>
        <taxon>Algoriella</taxon>
    </lineage>
</organism>
<accession>A0A1I5AH13</accession>
<proteinExistence type="predicted"/>
<keyword evidence="5" id="KW-1185">Reference proteome</keyword>
<evidence type="ECO:0000313" key="5">
    <source>
        <dbReference type="Proteomes" id="UP000199149"/>
    </source>
</evidence>
<dbReference type="AlphaFoldDB" id="A0A1I5AH13"/>
<dbReference type="NCBIfam" id="NF045639">
    <property type="entry name" value="GCX_COOH"/>
    <property type="match status" value="1"/>
</dbReference>
<evidence type="ECO:0000259" key="3">
    <source>
        <dbReference type="Pfam" id="PF18962"/>
    </source>
</evidence>
<dbReference type="EMBL" id="FOUZ01000017">
    <property type="protein sequence ID" value="SFN61764.1"/>
    <property type="molecule type" value="Genomic_DNA"/>
</dbReference>
<dbReference type="InterPro" id="IPR026444">
    <property type="entry name" value="Secre_tail"/>
</dbReference>
<keyword evidence="1 2" id="KW-0732">Signal</keyword>
<feature type="signal peptide" evidence="2">
    <location>
        <begin position="1"/>
        <end position="18"/>
    </location>
</feature>
<feature type="chain" id="PRO_5011710857" evidence="2">
    <location>
        <begin position="19"/>
        <end position="556"/>
    </location>
</feature>
<dbReference type="OrthoDB" id="9765926at2"/>
<evidence type="ECO:0000256" key="1">
    <source>
        <dbReference type="ARBA" id="ARBA00022729"/>
    </source>
</evidence>
<dbReference type="RefSeq" id="WP_092909921.1">
    <property type="nucleotide sequence ID" value="NZ_FOUZ01000017.1"/>
</dbReference>
<dbReference type="Pfam" id="PF18962">
    <property type="entry name" value="Por_Secre_tail"/>
    <property type="match status" value="1"/>
</dbReference>
<dbReference type="NCBIfam" id="TIGR04183">
    <property type="entry name" value="Por_Secre_tail"/>
    <property type="match status" value="1"/>
</dbReference>
<protein>
    <submittedName>
        <fullName evidence="4">Por secretion system C-terminal sorting domain-containing protein</fullName>
    </submittedName>
</protein>
<sequence>MKKLLFLILSIFFTFCYAQKQNDHWIIGNKLVKFKYNSTSDFEIILPYLSKNFDQSPAIVSDKTTGELLFYTDGETIWNHTKATMDNGSEINGTSTLAQAAIIVPNPSNQNQYYIFTLKAINLSNNNLYYSIVDMSLNSGAGKVISKNNLLLESIDNEKLASTYGHDKSYFWIIVRKDKEYYSYKLNSFGIQNPVISTTNLSSSNEYSRKQKLKISPDSKYVASTINSEKHYNIYSIQLLNFNNSSGKLAEYKTQYDWDFIIDYTINNNQNISYDFSFDSKYFAYKTIHGFLCTCSSPYGIYAKVLNLKDQVISSYLEGISFGINTDIQLGADNNLYLVNNNLNNAAGNYYKIVPNDIYSNAQGVKGILNNYPITINLIRGGLPQLVQTTQNVCQQDLTINQPILSSHNYTASNTITASSVINENLTVNYNAKKVILKPGFKASKTNFIAKVNPCMSNFILDDQTSKMSSVYKTETKIENRTIVSPNPTSNQVQINSTIGINEWFVYDINAKIVLTGNNKNANALKINLQNLNAGIYYFKFLDASGTLHEKSIIKK</sequence>
<dbReference type="Proteomes" id="UP000199149">
    <property type="component" value="Unassembled WGS sequence"/>
</dbReference>